<evidence type="ECO:0000313" key="1">
    <source>
        <dbReference type="EMBL" id="BDQ34730.1"/>
    </source>
</evidence>
<dbReference type="Proteomes" id="UP001061361">
    <property type="component" value="Chromosome"/>
</dbReference>
<dbReference type="EMBL" id="AP026708">
    <property type="protein sequence ID" value="BDQ34730.1"/>
    <property type="molecule type" value="Genomic_DNA"/>
</dbReference>
<sequence length="74" mass="8140">MPNNILSQLVDELPPLIARTEVGRLTGGLISPRTMANLDSKKLGPSKLKFGRKVAYEREAFINFLAERLVADSA</sequence>
<evidence type="ECO:0008006" key="3">
    <source>
        <dbReference type="Google" id="ProtNLM"/>
    </source>
</evidence>
<protein>
    <recommendedName>
        <fullName evidence="3">DNA-binding protein</fullName>
    </recommendedName>
</protein>
<gene>
    <name evidence="1" type="ORF">JCM14722_22720</name>
</gene>
<keyword evidence="2" id="KW-1185">Reference proteome</keyword>
<proteinExistence type="predicted"/>
<name>A0ABN6RX88_9BACT</name>
<organism evidence="1 2">
    <name type="scientific">Pseudodesulfovibrio portus</name>
    <dbReference type="NCBI Taxonomy" id="231439"/>
    <lineage>
        <taxon>Bacteria</taxon>
        <taxon>Pseudomonadati</taxon>
        <taxon>Thermodesulfobacteriota</taxon>
        <taxon>Desulfovibrionia</taxon>
        <taxon>Desulfovibrionales</taxon>
        <taxon>Desulfovibrionaceae</taxon>
    </lineage>
</organism>
<reference evidence="1" key="1">
    <citation type="submission" date="2022-08" db="EMBL/GenBank/DDBJ databases">
        <title>Genome Sequence of the sulphate-reducing bacterium, Pseudodesulfovibrio portus JCM14722.</title>
        <authorList>
            <person name="Kondo R."/>
            <person name="Kataoka T."/>
        </authorList>
    </citation>
    <scope>NUCLEOTIDE SEQUENCE</scope>
    <source>
        <strain evidence="1">JCM 14722</strain>
    </source>
</reference>
<dbReference type="RefSeq" id="WP_264981624.1">
    <property type="nucleotide sequence ID" value="NZ_AP026708.1"/>
</dbReference>
<accession>A0ABN6RX88</accession>
<evidence type="ECO:0000313" key="2">
    <source>
        <dbReference type="Proteomes" id="UP001061361"/>
    </source>
</evidence>